<dbReference type="EMBL" id="CP072649">
    <property type="protein sequence ID" value="QUW04327.1"/>
    <property type="molecule type" value="Genomic_DNA"/>
</dbReference>
<proteinExistence type="predicted"/>
<evidence type="ECO:0000256" key="1">
    <source>
        <dbReference type="SAM" id="MobiDB-lite"/>
    </source>
</evidence>
<feature type="compositionally biased region" description="Low complexity" evidence="1">
    <location>
        <begin position="85"/>
        <end position="98"/>
    </location>
</feature>
<protein>
    <submittedName>
        <fullName evidence="2">Uncharacterized protein</fullName>
    </submittedName>
</protein>
<organism evidence="2 3">
    <name type="scientific">Chloracidobacterium validum</name>
    <dbReference type="NCBI Taxonomy" id="2821543"/>
    <lineage>
        <taxon>Bacteria</taxon>
        <taxon>Pseudomonadati</taxon>
        <taxon>Acidobacteriota</taxon>
        <taxon>Terriglobia</taxon>
        <taxon>Terriglobales</taxon>
        <taxon>Acidobacteriaceae</taxon>
        <taxon>Chloracidobacterium</taxon>
    </lineage>
</organism>
<dbReference type="InterPro" id="IPR046505">
    <property type="entry name" value="DUF6683"/>
</dbReference>
<name>A0ABX8BBL3_9BACT</name>
<accession>A0ABX8BBL3</accession>
<reference evidence="2 3" key="1">
    <citation type="submission" date="2021-03" db="EMBL/GenBank/DDBJ databases">
        <title>Genomic and phenotypic characterization of Chloracidobacterium isolates provides evidence for multiple species.</title>
        <authorList>
            <person name="Saini M.K."/>
            <person name="Costas A.M.G."/>
            <person name="Tank M."/>
            <person name="Bryant D.A."/>
        </authorList>
    </citation>
    <scope>NUCLEOTIDE SEQUENCE [LARGE SCALE GENOMIC DNA]</scope>
    <source>
        <strain evidence="2 3">BV2-C</strain>
    </source>
</reference>
<evidence type="ECO:0000313" key="2">
    <source>
        <dbReference type="EMBL" id="QUW04327.1"/>
    </source>
</evidence>
<dbReference type="RefSeq" id="WP_211430216.1">
    <property type="nucleotide sequence ID" value="NZ_CP072649.1"/>
</dbReference>
<dbReference type="Pfam" id="PF20388">
    <property type="entry name" value="DUF6683"/>
    <property type="match status" value="1"/>
</dbReference>
<evidence type="ECO:0000313" key="3">
    <source>
        <dbReference type="Proteomes" id="UP000676506"/>
    </source>
</evidence>
<dbReference type="Proteomes" id="UP000676506">
    <property type="component" value="Chromosome 2"/>
</dbReference>
<gene>
    <name evidence="2" type="ORF">J8C06_14940</name>
</gene>
<feature type="region of interest" description="Disordered" evidence="1">
    <location>
        <begin position="69"/>
        <end position="112"/>
    </location>
</feature>
<sequence length="260" mass="28385">MVRLLLRWVLAGASCVLLSLLGSQGTVYGQYANYLSPGMQYSNMWQANASFILSQSQQNLAMQSVPLRLSGNRSSATPAGRSANPQARSAPASVPARPNAGPRDYSVTDFRPRRRRQVADQFAALAQDPSHRAPLRQLGQAMFQEIENSPEFRRNNLTYAVGLAVGAALGIERGRELTDDESNFLLDTVHEFLTTGSDVLRRTPEEQTALYDTCLLFTGLMAAFEADAKENGTPETRRAARELARATLGAFGFQSGGGRR</sequence>
<keyword evidence="3" id="KW-1185">Reference proteome</keyword>